<protein>
    <submittedName>
        <fullName evidence="4">Helix-turn-helix transcriptional regulator</fullName>
    </submittedName>
    <submittedName>
        <fullName evidence="5">TetR/AcrR family transcriptional regulator</fullName>
    </submittedName>
</protein>
<dbReference type="GO" id="GO:0000976">
    <property type="term" value="F:transcription cis-regulatory region binding"/>
    <property type="evidence" value="ECO:0007669"/>
    <property type="project" value="TreeGrafter"/>
</dbReference>
<dbReference type="PANTHER" id="PTHR30055:SF235">
    <property type="entry name" value="TRANSCRIPTIONAL REGULATORY PROTEIN"/>
    <property type="match status" value="1"/>
</dbReference>
<evidence type="ECO:0000313" key="6">
    <source>
        <dbReference type="Proteomes" id="UP000309231"/>
    </source>
</evidence>
<dbReference type="EMBL" id="CP062008">
    <property type="protein sequence ID" value="QPG72036.1"/>
    <property type="molecule type" value="Genomic_DNA"/>
</dbReference>
<dbReference type="Proteomes" id="UP000309231">
    <property type="component" value="Chromosome"/>
</dbReference>
<evidence type="ECO:0000313" key="5">
    <source>
        <dbReference type="EMBL" id="TLH53414.1"/>
    </source>
</evidence>
<dbReference type="Gene3D" id="1.10.357.10">
    <property type="entry name" value="Tetracycline Repressor, domain 2"/>
    <property type="match status" value="1"/>
</dbReference>
<dbReference type="AlphaFoldDB" id="A0A8H2JCG8"/>
<dbReference type="PROSITE" id="PS01081">
    <property type="entry name" value="HTH_TETR_1"/>
    <property type="match status" value="1"/>
</dbReference>
<dbReference type="RefSeq" id="WP_020100383.1">
    <property type="nucleotide sequence ID" value="NZ_ANBS01000026.1"/>
</dbReference>
<dbReference type="GeneID" id="76726144"/>
<dbReference type="InterPro" id="IPR009057">
    <property type="entry name" value="Homeodomain-like_sf"/>
</dbReference>
<proteinExistence type="predicted"/>
<evidence type="ECO:0000256" key="2">
    <source>
        <dbReference type="PROSITE-ProRule" id="PRU00335"/>
    </source>
</evidence>
<sequence>MANVDAGTRERLLTVAERLLLESGYDEVSVRAVCTAANVNPAAVHYHFGSKVGLVSALLEDRLGPLWKVTLADRDDAEQLTVPDAVRVVVDPLVVLAADPAGRLYLNLLSRLLLSRRELNWTQRWFSLTPWAELLQRNVPGLSPAEAKHRWMLAFELIFVQFGDPLAGDRRLTGRQVDTLCTVVSAGLSAPAVNR</sequence>
<dbReference type="InterPro" id="IPR001647">
    <property type="entry name" value="HTH_TetR"/>
</dbReference>
<keyword evidence="1 2" id="KW-0238">DNA-binding</keyword>
<evidence type="ECO:0000313" key="4">
    <source>
        <dbReference type="EMBL" id="QPG72036.1"/>
    </source>
</evidence>
<name>A0A8H2JCG8_MYCMU</name>
<gene>
    <name evidence="4" type="ORF">C1S78_014550</name>
    <name evidence="5" type="ORF">C1S78_14510</name>
</gene>
<dbReference type="PANTHER" id="PTHR30055">
    <property type="entry name" value="HTH-TYPE TRANSCRIPTIONAL REGULATOR RUTR"/>
    <property type="match status" value="1"/>
</dbReference>
<reference evidence="4 6" key="3">
    <citation type="journal article" date="2019" name="Sci. Rep.">
        <title>Insight into the biology of Mycobacterium mucogenicum and Mycobacterium neoaurum clade members.</title>
        <authorList>
            <person name="Behra P.R.K."/>
            <person name="Pettersson B.M.F."/>
            <person name="Ramesh M."/>
            <person name="Dasgupta S."/>
            <person name="Kirsebom L.A."/>
        </authorList>
    </citation>
    <scope>NUCLEOTIDE SEQUENCE [LARGE SCALE GENOMIC DNA]</scope>
    <source>
        <strain evidence="4 6">DSM 44124</strain>
    </source>
</reference>
<evidence type="ECO:0000259" key="3">
    <source>
        <dbReference type="PROSITE" id="PS50977"/>
    </source>
</evidence>
<dbReference type="KEGG" id="mmuc:C1S78_014550"/>
<keyword evidence="6" id="KW-1185">Reference proteome</keyword>
<organism evidence="5">
    <name type="scientific">Mycolicibacterium mucogenicum DSM 44124</name>
    <dbReference type="NCBI Taxonomy" id="1226753"/>
    <lineage>
        <taxon>Bacteria</taxon>
        <taxon>Bacillati</taxon>
        <taxon>Actinomycetota</taxon>
        <taxon>Actinomycetes</taxon>
        <taxon>Mycobacteriales</taxon>
        <taxon>Mycobacteriaceae</taxon>
        <taxon>Mycolicibacterium</taxon>
    </lineage>
</organism>
<dbReference type="EMBL" id="POTL01000001">
    <property type="protein sequence ID" value="TLH53414.1"/>
    <property type="molecule type" value="Genomic_DNA"/>
</dbReference>
<dbReference type="Pfam" id="PF00440">
    <property type="entry name" value="TetR_N"/>
    <property type="match status" value="1"/>
</dbReference>
<accession>A0A8H2JCG8</accession>
<dbReference type="InterPro" id="IPR050109">
    <property type="entry name" value="HTH-type_TetR-like_transc_reg"/>
</dbReference>
<dbReference type="GO" id="GO:0003700">
    <property type="term" value="F:DNA-binding transcription factor activity"/>
    <property type="evidence" value="ECO:0007669"/>
    <property type="project" value="TreeGrafter"/>
</dbReference>
<feature type="DNA-binding region" description="H-T-H motif" evidence="2">
    <location>
        <begin position="29"/>
        <end position="48"/>
    </location>
</feature>
<dbReference type="PRINTS" id="PR00455">
    <property type="entry name" value="HTHTETR"/>
</dbReference>
<feature type="domain" description="HTH tetR-type" evidence="3">
    <location>
        <begin position="6"/>
        <end position="66"/>
    </location>
</feature>
<reference evidence="5" key="1">
    <citation type="submission" date="2018-01" db="EMBL/GenBank/DDBJ databases">
        <title>Comparative genomics of Mycobacterium mucogenicum and Mycobacterium neoaurum clade members emphasizing tRNA and non-coding RNA.</title>
        <authorList>
            <person name="Behra P.R.K."/>
            <person name="Pettersson B.M.F."/>
            <person name="Das S."/>
            <person name="Dasgupta S."/>
            <person name="Kirsebom L.A."/>
        </authorList>
    </citation>
    <scope>NUCLEOTIDE SEQUENCE</scope>
    <source>
        <strain evidence="5">DSM 44124</strain>
    </source>
</reference>
<dbReference type="InterPro" id="IPR023772">
    <property type="entry name" value="DNA-bd_HTH_TetR-type_CS"/>
</dbReference>
<evidence type="ECO:0000256" key="1">
    <source>
        <dbReference type="ARBA" id="ARBA00023125"/>
    </source>
</evidence>
<dbReference type="SUPFAM" id="SSF46689">
    <property type="entry name" value="Homeodomain-like"/>
    <property type="match status" value="1"/>
</dbReference>
<reference evidence="4 6" key="2">
    <citation type="journal article" date="2019" name="BMC Evol. Biol.">
        <title>Comparative genomics of Mycobacterium mucogenicum and Mycobacterium neoaurum clade members emphasizing tRNA and non-coding RNA.</title>
        <authorList>
            <person name="Behra P.R.K."/>
            <person name="Pettersson B.M.F."/>
            <person name="Das S."/>
            <person name="Dasgupta S."/>
            <person name="Kirsebom L.A."/>
        </authorList>
    </citation>
    <scope>NUCLEOTIDE SEQUENCE [LARGE SCALE GENOMIC DNA]</scope>
    <source>
        <strain evidence="4 6">DSM 44124</strain>
    </source>
</reference>
<dbReference type="PROSITE" id="PS50977">
    <property type="entry name" value="HTH_TETR_2"/>
    <property type="match status" value="1"/>
</dbReference>